<dbReference type="Pfam" id="PF01061">
    <property type="entry name" value="ABC2_membrane"/>
    <property type="match status" value="2"/>
</dbReference>
<comment type="subcellular location">
    <subcellularLocation>
        <location evidence="1">Membrane</location>
        <topology evidence="1">Multi-pass membrane protein</topology>
    </subcellularLocation>
</comment>
<feature type="transmembrane region" description="Helical" evidence="10">
    <location>
        <begin position="586"/>
        <end position="606"/>
    </location>
</feature>
<dbReference type="GO" id="GO:0016887">
    <property type="term" value="F:ATP hydrolysis activity"/>
    <property type="evidence" value="ECO:0007669"/>
    <property type="project" value="InterPro"/>
</dbReference>
<evidence type="ECO:0000256" key="10">
    <source>
        <dbReference type="SAM" id="Phobius"/>
    </source>
</evidence>
<proteinExistence type="predicted"/>
<evidence type="ECO:0000256" key="5">
    <source>
        <dbReference type="ARBA" id="ARBA00022741"/>
    </source>
</evidence>
<dbReference type="GO" id="GO:0016020">
    <property type="term" value="C:membrane"/>
    <property type="evidence" value="ECO:0007669"/>
    <property type="project" value="UniProtKB-SubCell"/>
</dbReference>
<feature type="region of interest" description="Disordered" evidence="9">
    <location>
        <begin position="1"/>
        <end position="24"/>
    </location>
</feature>
<feature type="region of interest" description="Disordered" evidence="9">
    <location>
        <begin position="765"/>
        <end position="795"/>
    </location>
</feature>
<dbReference type="InterPro" id="IPR043926">
    <property type="entry name" value="ABCG_dom"/>
</dbReference>
<keyword evidence="7 10" id="KW-1133">Transmembrane helix</keyword>
<accession>A0AAW1NWE5</accession>
<dbReference type="InterPro" id="IPR027417">
    <property type="entry name" value="P-loop_NTPase"/>
</dbReference>
<feature type="region of interest" description="Disordered" evidence="9">
    <location>
        <begin position="807"/>
        <end position="836"/>
    </location>
</feature>
<organism evidence="12 13">
    <name type="scientific">Symbiochloris irregularis</name>
    <dbReference type="NCBI Taxonomy" id="706552"/>
    <lineage>
        <taxon>Eukaryota</taxon>
        <taxon>Viridiplantae</taxon>
        <taxon>Chlorophyta</taxon>
        <taxon>core chlorophytes</taxon>
        <taxon>Trebouxiophyceae</taxon>
        <taxon>Trebouxiales</taxon>
        <taxon>Trebouxiaceae</taxon>
        <taxon>Symbiochloris</taxon>
    </lineage>
</organism>
<keyword evidence="6" id="KW-0067">ATP-binding</keyword>
<keyword evidence="8 10" id="KW-0472">Membrane</keyword>
<dbReference type="Pfam" id="PF14510">
    <property type="entry name" value="ABC_trans_N"/>
    <property type="match status" value="1"/>
</dbReference>
<dbReference type="PROSITE" id="PS50893">
    <property type="entry name" value="ABC_TRANSPORTER_2"/>
    <property type="match status" value="2"/>
</dbReference>
<feature type="transmembrane region" description="Helical" evidence="10">
    <location>
        <begin position="503"/>
        <end position="529"/>
    </location>
</feature>
<feature type="transmembrane region" description="Helical" evidence="10">
    <location>
        <begin position="618"/>
        <end position="636"/>
    </location>
</feature>
<feature type="transmembrane region" description="Helical" evidence="10">
    <location>
        <begin position="549"/>
        <end position="574"/>
    </location>
</feature>
<evidence type="ECO:0000313" key="13">
    <source>
        <dbReference type="Proteomes" id="UP001465755"/>
    </source>
</evidence>
<feature type="transmembrane region" description="Helical" evidence="10">
    <location>
        <begin position="1338"/>
        <end position="1360"/>
    </location>
</feature>
<dbReference type="GO" id="GO:0005524">
    <property type="term" value="F:ATP binding"/>
    <property type="evidence" value="ECO:0007669"/>
    <property type="project" value="UniProtKB-KW"/>
</dbReference>
<dbReference type="Proteomes" id="UP001465755">
    <property type="component" value="Unassembled WGS sequence"/>
</dbReference>
<feature type="transmembrane region" description="Helical" evidence="10">
    <location>
        <begin position="470"/>
        <end position="491"/>
    </location>
</feature>
<evidence type="ECO:0000256" key="2">
    <source>
        <dbReference type="ARBA" id="ARBA00022448"/>
    </source>
</evidence>
<evidence type="ECO:0000256" key="3">
    <source>
        <dbReference type="ARBA" id="ARBA00022692"/>
    </source>
</evidence>
<feature type="transmembrane region" description="Helical" evidence="10">
    <location>
        <begin position="698"/>
        <end position="721"/>
    </location>
</feature>
<evidence type="ECO:0000256" key="9">
    <source>
        <dbReference type="SAM" id="MobiDB-lite"/>
    </source>
</evidence>
<dbReference type="SMART" id="SM00382">
    <property type="entry name" value="AAA"/>
    <property type="match status" value="2"/>
</dbReference>
<sequence>MAGKDGSDAAAEPTEEIPIPDVDAHQLDRKTRQALVRQALGHDDQDHQGILERQRERFNRAGVQPRAIEIRFDDLTVEASAYVGSRSQPNILNFYRNIFEGVLLKLHLLKSSKRKVTLLSHLNGVLMPGKMTLLLGPPGGGKSTLLKALAGALEHSSSMKKTGSVTYNGQTFKQFVPEQTATYVHQTDLHLAEMTVRETFDFGARVQGAGFRGEEEADVAAGGGNSDDKALESYMKAAALPGKRETVVTDYIIRILGMEVCADTPIGNEMIRGISGGQKKRVTLGEKLVGPKQVLLLDSISTGLDSATAFLIVKALRDFCHLREATVLISLLQPTPETYNLFDDLILMAEGRMIYHGPIADAEHFFIGTGFRCPPRTDMPDFLQEVTSKKDQQQYWAGDKAYAFVPVSAFEAAYRASGLGQSAEEAVKAPQREIASGKDPLVHTHYSMNTIQAFKALMYREWLLMQRNSFVYIFKAVQTAIVAVIAATLFIRTHIHSQTFTDANLIAGFLFFTMVQLYFSGIAEITFAIERLPVYYRQRERAMYPSWAFVLPTTILRIPVSIVESLIWTVITYWVVGLSNTPGRVFVYWLTGALVHNMAVSLFRALGAIARNLTTANALGTMAMLLMVMLGGYVLTKQYVHPWYIWVYWINPYQYGQRAFFINEFTAQRWLAPDSPGPRGNGLGNYLLETKDIPNHYWWVWVSNGFNAAAIVFFNVIIIFCNQYLPPAGGEGQAVISEEELDESAEAVGSFKGATPGQVAVELQQGAEGADNRNSESFRRRNTGASSRRLSAEGRKKALASFRASNRNISGRGGAGGDSKKGQASQGSLGSVDPDADKGMVLPFDPIIMTFGDVHYWVPCPPDLDHSLPSVMDKNGKPMLELLRGISGAFRPGFMTCLMGVSGAGKTTLMDVLAGRKTGGIVEGDIRINGFPKVQETFTRVSGYVEQTDTHNGFTTVREALQFSARLRIEGAERQVLEAFVEEIMELVELTSLQELVVGGSLSEEQMRRLSIAVELVSNPSIVFMDEPTSGLDARAAAVVIRVVRNIVNTGRTIVCTIHQPSTAVFEQFDELLLIKQGGRVIFSGLTGKESSHLVEHFQSVEGVPKIAQGINPATWMLEISGRSTENNLGVDFSEIYDRSPLAKRTQDTIDSASQPKEGTQPLAFGSVYAQNFMSQMWICMQRSWITAWRNEDYNATRVYFTIILALLSGTIYWKLGSNTTTEQTILNAMGAVFISSTFLAIVQCVLVQPVISVERAVMYRERAAGMYNVMAWFFGLVAVECFYLLIQSILFTCIVYFSAGFEKKAHKFFWFIFFQYTSLGYWVFYGALAVAATPNLIGAAVISAAFYGQSYLFAGFIMAEQNTPGWWVWVYWFNPVQWTLRGLLASQFGDIDDQTVELLTGGTSTPKRFINDRLGFKESWLGYTVIVLVAWCLVLIVGVGFALQKLNFQNK</sequence>
<keyword evidence="2" id="KW-0813">Transport</keyword>
<evidence type="ECO:0000256" key="1">
    <source>
        <dbReference type="ARBA" id="ARBA00004141"/>
    </source>
</evidence>
<dbReference type="InterPro" id="IPR029481">
    <property type="entry name" value="ABC_trans_N"/>
</dbReference>
<dbReference type="Pfam" id="PF00005">
    <property type="entry name" value="ABC_tran"/>
    <property type="match status" value="2"/>
</dbReference>
<dbReference type="Gene3D" id="3.40.50.300">
    <property type="entry name" value="P-loop containing nucleotide triphosphate hydrolases"/>
    <property type="match status" value="2"/>
</dbReference>
<dbReference type="InterPro" id="IPR003593">
    <property type="entry name" value="AAA+_ATPase"/>
</dbReference>
<name>A0AAW1NWE5_9CHLO</name>
<feature type="transmembrane region" description="Helical" evidence="10">
    <location>
        <begin position="1421"/>
        <end position="1444"/>
    </location>
</feature>
<protein>
    <recommendedName>
        <fullName evidence="11">ABC transporter domain-containing protein</fullName>
    </recommendedName>
</protein>
<reference evidence="12 13" key="1">
    <citation type="journal article" date="2024" name="Nat. Commun.">
        <title>Phylogenomics reveals the evolutionary origins of lichenization in chlorophyte algae.</title>
        <authorList>
            <person name="Puginier C."/>
            <person name="Libourel C."/>
            <person name="Otte J."/>
            <person name="Skaloud P."/>
            <person name="Haon M."/>
            <person name="Grisel S."/>
            <person name="Petersen M."/>
            <person name="Berrin J.G."/>
            <person name="Delaux P.M."/>
            <person name="Dal Grande F."/>
            <person name="Keller J."/>
        </authorList>
    </citation>
    <scope>NUCLEOTIDE SEQUENCE [LARGE SCALE GENOMIC DNA]</scope>
    <source>
        <strain evidence="12 13">SAG 2036</strain>
    </source>
</reference>
<evidence type="ECO:0000256" key="4">
    <source>
        <dbReference type="ARBA" id="ARBA00022737"/>
    </source>
</evidence>
<feature type="compositionally biased region" description="Basic and acidic residues" evidence="9">
    <location>
        <begin position="770"/>
        <end position="779"/>
    </location>
</feature>
<gene>
    <name evidence="12" type="ORF">WJX73_000657</name>
</gene>
<feature type="transmembrane region" description="Helical" evidence="10">
    <location>
        <begin position="1273"/>
        <end position="1298"/>
    </location>
</feature>
<dbReference type="GO" id="GO:0071944">
    <property type="term" value="C:cell periphery"/>
    <property type="evidence" value="ECO:0007669"/>
    <property type="project" value="UniProtKB-ARBA"/>
</dbReference>
<feature type="transmembrane region" description="Helical" evidence="10">
    <location>
        <begin position="1310"/>
        <end position="1331"/>
    </location>
</feature>
<feature type="domain" description="ABC transporter" evidence="11">
    <location>
        <begin position="866"/>
        <end position="1103"/>
    </location>
</feature>
<evidence type="ECO:0000313" key="12">
    <source>
        <dbReference type="EMBL" id="KAK9797350.1"/>
    </source>
</evidence>
<dbReference type="InterPro" id="IPR003439">
    <property type="entry name" value="ABC_transporter-like_ATP-bd"/>
</dbReference>
<feature type="domain" description="ABC transporter" evidence="11">
    <location>
        <begin position="104"/>
        <end position="375"/>
    </location>
</feature>
<feature type="transmembrane region" description="Helical" evidence="10">
    <location>
        <begin position="1229"/>
        <end position="1252"/>
    </location>
</feature>
<comment type="caution">
    <text evidence="12">The sequence shown here is derived from an EMBL/GenBank/DDBJ whole genome shotgun (WGS) entry which is preliminary data.</text>
</comment>
<keyword evidence="13" id="KW-1185">Reference proteome</keyword>
<dbReference type="GO" id="GO:0140359">
    <property type="term" value="F:ABC-type transporter activity"/>
    <property type="evidence" value="ECO:0007669"/>
    <property type="project" value="InterPro"/>
</dbReference>
<dbReference type="FunFam" id="3.40.50.300:FF:000532">
    <property type="entry name" value="ABC transporter G family member 34"/>
    <property type="match status" value="1"/>
</dbReference>
<evidence type="ECO:0000256" key="6">
    <source>
        <dbReference type="ARBA" id="ARBA00022840"/>
    </source>
</evidence>
<dbReference type="SUPFAM" id="SSF52540">
    <property type="entry name" value="P-loop containing nucleoside triphosphate hydrolases"/>
    <property type="match status" value="2"/>
</dbReference>
<dbReference type="EMBL" id="JALJOQ010000108">
    <property type="protein sequence ID" value="KAK9797350.1"/>
    <property type="molecule type" value="Genomic_DNA"/>
</dbReference>
<feature type="transmembrane region" description="Helical" evidence="10">
    <location>
        <begin position="1199"/>
        <end position="1217"/>
    </location>
</feature>
<keyword evidence="4" id="KW-0677">Repeat</keyword>
<dbReference type="Pfam" id="PF19055">
    <property type="entry name" value="ABC2_membrane_7"/>
    <property type="match status" value="1"/>
</dbReference>
<evidence type="ECO:0000259" key="11">
    <source>
        <dbReference type="PROSITE" id="PS50893"/>
    </source>
</evidence>
<evidence type="ECO:0000256" key="7">
    <source>
        <dbReference type="ARBA" id="ARBA00022989"/>
    </source>
</evidence>
<keyword evidence="3 10" id="KW-0812">Transmembrane</keyword>
<keyword evidence="5" id="KW-0547">Nucleotide-binding</keyword>
<dbReference type="InterPro" id="IPR013525">
    <property type="entry name" value="ABC2_TM"/>
</dbReference>
<evidence type="ECO:0000256" key="8">
    <source>
        <dbReference type="ARBA" id="ARBA00023136"/>
    </source>
</evidence>
<dbReference type="PANTHER" id="PTHR19241">
    <property type="entry name" value="ATP-BINDING CASSETTE TRANSPORTER"/>
    <property type="match status" value="1"/>
</dbReference>